<keyword evidence="2" id="KW-1185">Reference proteome</keyword>
<comment type="caution">
    <text evidence="1">The sequence shown here is derived from an EMBL/GenBank/DDBJ whole genome shotgun (WGS) entry which is preliminary data.</text>
</comment>
<evidence type="ECO:0000313" key="2">
    <source>
        <dbReference type="Proteomes" id="UP000499080"/>
    </source>
</evidence>
<organism evidence="1 2">
    <name type="scientific">Araneus ventricosus</name>
    <name type="common">Orbweaver spider</name>
    <name type="synonym">Epeira ventricosa</name>
    <dbReference type="NCBI Taxonomy" id="182803"/>
    <lineage>
        <taxon>Eukaryota</taxon>
        <taxon>Metazoa</taxon>
        <taxon>Ecdysozoa</taxon>
        <taxon>Arthropoda</taxon>
        <taxon>Chelicerata</taxon>
        <taxon>Arachnida</taxon>
        <taxon>Araneae</taxon>
        <taxon>Araneomorphae</taxon>
        <taxon>Entelegynae</taxon>
        <taxon>Araneoidea</taxon>
        <taxon>Araneidae</taxon>
        <taxon>Araneus</taxon>
    </lineage>
</organism>
<accession>A0A4Y2MWP2</accession>
<protein>
    <submittedName>
        <fullName evidence="1">Uncharacterized protein</fullName>
    </submittedName>
</protein>
<dbReference type="Proteomes" id="UP000499080">
    <property type="component" value="Unassembled WGS sequence"/>
</dbReference>
<dbReference type="AlphaFoldDB" id="A0A4Y2MWP2"/>
<evidence type="ECO:0000313" key="1">
    <source>
        <dbReference type="EMBL" id="GBN30770.1"/>
    </source>
</evidence>
<name>A0A4Y2MWP2_ARAVE</name>
<sequence>MQHDFFHGGLVVRPQLWGRRVPGSKPDSTEDPSCIGIAVCEIIFRGPNILPLVWCGSLKWGRQLKCRPRHLTDVQNYEVRLKIDIVFALEKGTLI</sequence>
<reference evidence="1 2" key="1">
    <citation type="journal article" date="2019" name="Sci. Rep.">
        <title>Orb-weaving spider Araneus ventricosus genome elucidates the spidroin gene catalogue.</title>
        <authorList>
            <person name="Kono N."/>
            <person name="Nakamura H."/>
            <person name="Ohtoshi R."/>
            <person name="Moran D.A.P."/>
            <person name="Shinohara A."/>
            <person name="Yoshida Y."/>
            <person name="Fujiwara M."/>
            <person name="Mori M."/>
            <person name="Tomita M."/>
            <person name="Arakawa K."/>
        </authorList>
    </citation>
    <scope>NUCLEOTIDE SEQUENCE [LARGE SCALE GENOMIC DNA]</scope>
</reference>
<proteinExistence type="predicted"/>
<dbReference type="EMBL" id="BGPR01007977">
    <property type="protein sequence ID" value="GBN30770.1"/>
    <property type="molecule type" value="Genomic_DNA"/>
</dbReference>
<gene>
    <name evidence="1" type="ORF">AVEN_158639_1</name>
</gene>